<dbReference type="AlphaFoldDB" id="A0A2P8H425"/>
<reference evidence="2 3" key="1">
    <citation type="submission" date="2018-03" db="EMBL/GenBank/DDBJ databases">
        <title>Genomic Encyclopedia of Type Strains, Phase III (KMG-III): the genomes of soil and plant-associated and newly described type strains.</title>
        <authorList>
            <person name="Whitman W."/>
        </authorList>
    </citation>
    <scope>NUCLEOTIDE SEQUENCE [LARGE SCALE GENOMIC DNA]</scope>
    <source>
        <strain evidence="2 3">CGMCC 1.12259</strain>
    </source>
</reference>
<gene>
    <name evidence="2" type="ORF">B0H99_103108</name>
</gene>
<dbReference type="EMBL" id="PYAT01000003">
    <property type="protein sequence ID" value="PSL40976.1"/>
    <property type="molecule type" value="Genomic_DNA"/>
</dbReference>
<dbReference type="Proteomes" id="UP000242682">
    <property type="component" value="Unassembled WGS sequence"/>
</dbReference>
<keyword evidence="3" id="KW-1185">Reference proteome</keyword>
<keyword evidence="1" id="KW-0732">Signal</keyword>
<protein>
    <submittedName>
        <fullName evidence="2">Uncharacterized protein</fullName>
    </submittedName>
</protein>
<accession>A0A2P8H425</accession>
<sequence>MLKASISFLMVFILLMSSSIAPTHAFAESSRENVVFYESIEIMGETYTARQVDDGAKVTTVIIGTEDRVEVVRDKAKDEFISFSSEEWSRQEEKVELQKLNQASVQLDVSSNALSPGLKGKWIYGKWRYYTIEIPDKAAAITITSLLLSYIPYIGKVVGAIASLVIIYGIDTGYFGAKHDYKLMNATYMVEKQQLKLFEKSNYTKLIKNEMKESVSLVGN</sequence>
<evidence type="ECO:0000313" key="3">
    <source>
        <dbReference type="Proteomes" id="UP000242682"/>
    </source>
</evidence>
<dbReference type="OrthoDB" id="9919031at2"/>
<comment type="caution">
    <text evidence="2">The sequence shown here is derived from an EMBL/GenBank/DDBJ whole genome shotgun (WGS) entry which is preliminary data.</text>
</comment>
<feature type="chain" id="PRO_5039727841" evidence="1">
    <location>
        <begin position="22"/>
        <end position="220"/>
    </location>
</feature>
<evidence type="ECO:0000256" key="1">
    <source>
        <dbReference type="SAM" id="SignalP"/>
    </source>
</evidence>
<organism evidence="2 3">
    <name type="scientific">Planomicrobium soli</name>
    <dbReference type="NCBI Taxonomy" id="1176648"/>
    <lineage>
        <taxon>Bacteria</taxon>
        <taxon>Bacillati</taxon>
        <taxon>Bacillota</taxon>
        <taxon>Bacilli</taxon>
        <taxon>Bacillales</taxon>
        <taxon>Caryophanaceae</taxon>
        <taxon>Planomicrobium</taxon>
    </lineage>
</organism>
<evidence type="ECO:0000313" key="2">
    <source>
        <dbReference type="EMBL" id="PSL40976.1"/>
    </source>
</evidence>
<feature type="signal peptide" evidence="1">
    <location>
        <begin position="1"/>
        <end position="21"/>
    </location>
</feature>
<proteinExistence type="predicted"/>
<dbReference type="RefSeq" id="WP_106532487.1">
    <property type="nucleotide sequence ID" value="NZ_PYAT01000003.1"/>
</dbReference>
<name>A0A2P8H425_9BACL</name>